<dbReference type="RefSeq" id="WP_408077709.1">
    <property type="nucleotide sequence ID" value="NZ_JBELQC010000001.1"/>
</dbReference>
<evidence type="ECO:0000313" key="2">
    <source>
        <dbReference type="Proteomes" id="UP001629244"/>
    </source>
</evidence>
<dbReference type="Proteomes" id="UP001629244">
    <property type="component" value="Unassembled WGS sequence"/>
</dbReference>
<dbReference type="Pfam" id="PF06718">
    <property type="entry name" value="DUF1203"/>
    <property type="match status" value="1"/>
</dbReference>
<dbReference type="EMBL" id="JBELQC010000001">
    <property type="protein sequence ID" value="MFL9840781.1"/>
    <property type="molecule type" value="Genomic_DNA"/>
</dbReference>
<dbReference type="InterPro" id="IPR009593">
    <property type="entry name" value="DUF1203"/>
</dbReference>
<evidence type="ECO:0000313" key="1">
    <source>
        <dbReference type="EMBL" id="MFL9840781.1"/>
    </source>
</evidence>
<proteinExistence type="predicted"/>
<protein>
    <submittedName>
        <fullName evidence="1">DUF1203 domain-containing protein</fullName>
    </submittedName>
</protein>
<reference evidence="1 2" key="1">
    <citation type="submission" date="2024-06" db="EMBL/GenBank/DDBJ databases">
        <authorList>
            <person name="Kaempfer P."/>
            <person name="Viver T."/>
        </authorList>
    </citation>
    <scope>NUCLEOTIDE SEQUENCE [LARGE SCALE GENOMIC DNA]</scope>
    <source>
        <strain evidence="1 2">ST-64</strain>
    </source>
</reference>
<comment type="caution">
    <text evidence="1">The sequence shown here is derived from an EMBL/GenBank/DDBJ whole genome shotgun (WGS) entry which is preliminary data.</text>
</comment>
<organism evidence="1 2">
    <name type="scientific">Sphingomonas plantiphila</name>
    <dbReference type="NCBI Taxonomy" id="3163295"/>
    <lineage>
        <taxon>Bacteria</taxon>
        <taxon>Pseudomonadati</taxon>
        <taxon>Pseudomonadota</taxon>
        <taxon>Alphaproteobacteria</taxon>
        <taxon>Sphingomonadales</taxon>
        <taxon>Sphingomonadaceae</taxon>
        <taxon>Sphingomonas</taxon>
    </lineage>
</organism>
<keyword evidence="2" id="KW-1185">Reference proteome</keyword>
<accession>A0ABW8YNL4</accession>
<gene>
    <name evidence="1" type="ORF">ABS767_07405</name>
</gene>
<dbReference type="PIRSF" id="PIRSF034110">
    <property type="entry name" value="DUF1203"/>
    <property type="match status" value="1"/>
</dbReference>
<name>A0ABW8YNL4_9SPHN</name>
<sequence>MSYVITGLDPARFRHLYGRSDAELAEAGAVRIVADGDARLPCRVTLNDVTQGDAVLALNFEHLPVETIYRSRHAIFVRDGAQERARFEGRVPAQLASRLLSVRSFDADDMMIDAEVTEGIGLEAEIARMFGDPRAAWLHVHFARRGCFAARVDRA</sequence>